<feature type="binding site" evidence="13">
    <location>
        <position position="212"/>
    </location>
    <ligand>
        <name>ATP</name>
        <dbReference type="ChEBI" id="CHEBI:30616"/>
    </ligand>
</feature>
<evidence type="ECO:0000256" key="8">
    <source>
        <dbReference type="ARBA" id="ARBA00022741"/>
    </source>
</evidence>
<evidence type="ECO:0000259" key="15">
    <source>
        <dbReference type="PROSITE" id="PS50011"/>
    </source>
</evidence>
<dbReference type="SUPFAM" id="SSF56112">
    <property type="entry name" value="Protein kinase-like (PK-like)"/>
    <property type="match status" value="1"/>
</dbReference>
<feature type="compositionally biased region" description="Polar residues" evidence="14">
    <location>
        <begin position="1"/>
        <end position="13"/>
    </location>
</feature>
<dbReference type="InterPro" id="IPR011009">
    <property type="entry name" value="Kinase-like_dom_sf"/>
</dbReference>
<comment type="catalytic activity">
    <reaction evidence="11">
        <text>L-threonyl-[protein] + ATP = O-phospho-L-threonyl-[protein] + ADP + H(+)</text>
        <dbReference type="Rhea" id="RHEA:46608"/>
        <dbReference type="Rhea" id="RHEA-COMP:11060"/>
        <dbReference type="Rhea" id="RHEA-COMP:11605"/>
        <dbReference type="ChEBI" id="CHEBI:15378"/>
        <dbReference type="ChEBI" id="CHEBI:30013"/>
        <dbReference type="ChEBI" id="CHEBI:30616"/>
        <dbReference type="ChEBI" id="CHEBI:61977"/>
        <dbReference type="ChEBI" id="CHEBI:456216"/>
        <dbReference type="EC" id="2.7.11.1"/>
    </reaction>
</comment>
<dbReference type="OrthoDB" id="1928777at2759"/>
<dbReference type="PROSITE" id="PS50032">
    <property type="entry name" value="KA1"/>
    <property type="match status" value="1"/>
</dbReference>
<feature type="compositionally biased region" description="Basic and acidic residues" evidence="14">
    <location>
        <begin position="628"/>
        <end position="639"/>
    </location>
</feature>
<dbReference type="GO" id="GO:0071944">
    <property type="term" value="C:cell periphery"/>
    <property type="evidence" value="ECO:0007669"/>
    <property type="project" value="UniProtKB-ARBA"/>
</dbReference>
<dbReference type="GO" id="GO:0035556">
    <property type="term" value="P:intracellular signal transduction"/>
    <property type="evidence" value="ECO:0007669"/>
    <property type="project" value="TreeGrafter"/>
</dbReference>
<feature type="compositionally biased region" description="Basic residues" evidence="14">
    <location>
        <begin position="825"/>
        <end position="834"/>
    </location>
</feature>
<evidence type="ECO:0000256" key="9">
    <source>
        <dbReference type="ARBA" id="ARBA00022777"/>
    </source>
</evidence>
<dbReference type="GO" id="GO:0005524">
    <property type="term" value="F:ATP binding"/>
    <property type="evidence" value="ECO:0007669"/>
    <property type="project" value="UniProtKB-UniRule"/>
</dbReference>
<protein>
    <recommendedName>
        <fullName evidence="3">non-specific serine/threonine protein kinase</fullName>
        <ecNumber evidence="3">2.7.11.1</ecNumber>
    </recommendedName>
</protein>
<keyword evidence="10 13" id="KW-0067">ATP-binding</keyword>
<proteinExistence type="inferred from homology"/>
<evidence type="ECO:0000256" key="1">
    <source>
        <dbReference type="ARBA" id="ARBA00004496"/>
    </source>
</evidence>
<dbReference type="Pfam" id="PF02149">
    <property type="entry name" value="KA1"/>
    <property type="match status" value="1"/>
</dbReference>
<dbReference type="PANTHER" id="PTHR24346:SF82">
    <property type="entry name" value="KP78A-RELATED"/>
    <property type="match status" value="1"/>
</dbReference>
<feature type="compositionally biased region" description="Basic and acidic residues" evidence="14">
    <location>
        <begin position="835"/>
        <end position="851"/>
    </location>
</feature>
<evidence type="ECO:0000259" key="16">
    <source>
        <dbReference type="PROSITE" id="PS50032"/>
    </source>
</evidence>
<comment type="similarity">
    <text evidence="2">Belongs to the protein kinase superfamily. CAMK Ser/Thr protein kinase family. NIM1 subfamily.</text>
</comment>
<evidence type="ECO:0000256" key="7">
    <source>
        <dbReference type="ARBA" id="ARBA00022679"/>
    </source>
</evidence>
<feature type="region of interest" description="Disordered" evidence="14">
    <location>
        <begin position="1"/>
        <end position="188"/>
    </location>
</feature>
<dbReference type="EMBL" id="MU007054">
    <property type="protein sequence ID" value="KAF2428617.1"/>
    <property type="molecule type" value="Genomic_DNA"/>
</dbReference>
<keyword evidence="8 13" id="KW-0547">Nucleotide-binding</keyword>
<keyword evidence="5" id="KW-0723">Serine/threonine-protein kinase</keyword>
<dbReference type="SMART" id="SM00220">
    <property type="entry name" value="S_TKc"/>
    <property type="match status" value="1"/>
</dbReference>
<dbReference type="PANTHER" id="PTHR24346">
    <property type="entry name" value="MAP/MICROTUBULE AFFINITY-REGULATING KINASE"/>
    <property type="match status" value="1"/>
</dbReference>
<evidence type="ECO:0000256" key="6">
    <source>
        <dbReference type="ARBA" id="ARBA00022553"/>
    </source>
</evidence>
<dbReference type="Proteomes" id="UP000800235">
    <property type="component" value="Unassembled WGS sequence"/>
</dbReference>
<evidence type="ECO:0000256" key="11">
    <source>
        <dbReference type="ARBA" id="ARBA00047899"/>
    </source>
</evidence>
<dbReference type="Gene3D" id="1.10.510.10">
    <property type="entry name" value="Transferase(Phosphotransferase) domain 1"/>
    <property type="match status" value="1"/>
</dbReference>
<feature type="region of interest" description="Disordered" evidence="14">
    <location>
        <begin position="614"/>
        <end position="871"/>
    </location>
</feature>
<dbReference type="CDD" id="cd14077">
    <property type="entry name" value="STKc_Kin1_2"/>
    <property type="match status" value="1"/>
</dbReference>
<dbReference type="EC" id="2.7.11.1" evidence="3"/>
<evidence type="ECO:0000256" key="10">
    <source>
        <dbReference type="ARBA" id="ARBA00022840"/>
    </source>
</evidence>
<dbReference type="PROSITE" id="PS00108">
    <property type="entry name" value="PROTEIN_KINASE_ST"/>
    <property type="match status" value="1"/>
</dbReference>
<feature type="domain" description="KA1" evidence="16">
    <location>
        <begin position="1019"/>
        <end position="1068"/>
    </location>
</feature>
<feature type="compositionally biased region" description="Polar residues" evidence="14">
    <location>
        <begin position="796"/>
        <end position="812"/>
    </location>
</feature>
<keyword evidence="18" id="KW-1185">Reference proteome</keyword>
<evidence type="ECO:0000256" key="4">
    <source>
        <dbReference type="ARBA" id="ARBA00022490"/>
    </source>
</evidence>
<feature type="compositionally biased region" description="Low complexity" evidence="14">
    <location>
        <begin position="967"/>
        <end position="980"/>
    </location>
</feature>
<evidence type="ECO:0000256" key="13">
    <source>
        <dbReference type="PROSITE-ProRule" id="PRU10141"/>
    </source>
</evidence>
<dbReference type="InterPro" id="IPR028375">
    <property type="entry name" value="KA1/Ssp2_C"/>
</dbReference>
<feature type="region of interest" description="Disordered" evidence="14">
    <location>
        <begin position="215"/>
        <end position="237"/>
    </location>
</feature>
<feature type="compositionally biased region" description="Polar residues" evidence="14">
    <location>
        <begin position="49"/>
        <end position="62"/>
    </location>
</feature>
<dbReference type="GO" id="GO:0005737">
    <property type="term" value="C:cytoplasm"/>
    <property type="evidence" value="ECO:0007669"/>
    <property type="project" value="UniProtKB-SubCell"/>
</dbReference>
<feature type="compositionally biased region" description="Basic and acidic residues" evidence="14">
    <location>
        <begin position="144"/>
        <end position="153"/>
    </location>
</feature>
<dbReference type="SUPFAM" id="SSF103243">
    <property type="entry name" value="KA1-like"/>
    <property type="match status" value="1"/>
</dbReference>
<name>A0A9P4TX89_9PEZI</name>
<comment type="caution">
    <text evidence="17">The sequence shown here is derived from an EMBL/GenBank/DDBJ whole genome shotgun (WGS) entry which is preliminary data.</text>
</comment>
<feature type="compositionally biased region" description="Basic and acidic residues" evidence="14">
    <location>
        <begin position="957"/>
        <end position="966"/>
    </location>
</feature>
<dbReference type="InterPro" id="IPR001772">
    <property type="entry name" value="KA1_dom"/>
</dbReference>
<feature type="compositionally biased region" description="Polar residues" evidence="14">
    <location>
        <begin position="934"/>
        <end position="944"/>
    </location>
</feature>
<evidence type="ECO:0000256" key="5">
    <source>
        <dbReference type="ARBA" id="ARBA00022527"/>
    </source>
</evidence>
<dbReference type="PROSITE" id="PS00107">
    <property type="entry name" value="PROTEIN_KINASE_ATP"/>
    <property type="match status" value="1"/>
</dbReference>
<keyword evidence="9" id="KW-0418">Kinase</keyword>
<dbReference type="InterPro" id="IPR000719">
    <property type="entry name" value="Prot_kinase_dom"/>
</dbReference>
<dbReference type="InterPro" id="IPR017441">
    <property type="entry name" value="Protein_kinase_ATP_BS"/>
</dbReference>
<gene>
    <name evidence="17" type="ORF">EJ08DRAFT_636529</name>
</gene>
<evidence type="ECO:0000256" key="3">
    <source>
        <dbReference type="ARBA" id="ARBA00012513"/>
    </source>
</evidence>
<dbReference type="AlphaFoldDB" id="A0A9P4TX89"/>
<feature type="compositionally biased region" description="Polar residues" evidence="14">
    <location>
        <begin position="732"/>
        <end position="757"/>
    </location>
</feature>
<evidence type="ECO:0000313" key="18">
    <source>
        <dbReference type="Proteomes" id="UP000800235"/>
    </source>
</evidence>
<comment type="subcellular location">
    <subcellularLocation>
        <location evidence="1">Cytoplasm</location>
    </subcellularLocation>
</comment>
<feature type="domain" description="Protein kinase" evidence="15">
    <location>
        <begin position="183"/>
        <end position="446"/>
    </location>
</feature>
<dbReference type="PROSITE" id="PS50011">
    <property type="entry name" value="PROTEIN_KINASE_DOM"/>
    <property type="match status" value="1"/>
</dbReference>
<feature type="compositionally biased region" description="Basic and acidic residues" evidence="14">
    <location>
        <begin position="218"/>
        <end position="237"/>
    </location>
</feature>
<keyword evidence="4" id="KW-0963">Cytoplasm</keyword>
<dbReference type="InterPro" id="IPR008271">
    <property type="entry name" value="Ser/Thr_kinase_AS"/>
</dbReference>
<feature type="compositionally biased region" description="Polar residues" evidence="14">
    <location>
        <begin position="154"/>
        <end position="166"/>
    </location>
</feature>
<dbReference type="Gene3D" id="3.30.310.80">
    <property type="entry name" value="Kinase associated domain 1, KA1"/>
    <property type="match status" value="1"/>
</dbReference>
<comment type="catalytic activity">
    <reaction evidence="12">
        <text>L-seryl-[protein] + ATP = O-phospho-L-seryl-[protein] + ADP + H(+)</text>
        <dbReference type="Rhea" id="RHEA:17989"/>
        <dbReference type="Rhea" id="RHEA-COMP:9863"/>
        <dbReference type="Rhea" id="RHEA-COMP:11604"/>
        <dbReference type="ChEBI" id="CHEBI:15378"/>
        <dbReference type="ChEBI" id="CHEBI:29999"/>
        <dbReference type="ChEBI" id="CHEBI:30616"/>
        <dbReference type="ChEBI" id="CHEBI:83421"/>
        <dbReference type="ChEBI" id="CHEBI:456216"/>
        <dbReference type="EC" id="2.7.11.1"/>
    </reaction>
</comment>
<evidence type="ECO:0000256" key="12">
    <source>
        <dbReference type="ARBA" id="ARBA00048679"/>
    </source>
</evidence>
<dbReference type="FunFam" id="1.10.510.10:FF:000333">
    <property type="entry name" value="Non-specific serine/threonine protein kinase"/>
    <property type="match status" value="1"/>
</dbReference>
<keyword evidence="7" id="KW-0808">Transferase</keyword>
<reference evidence="17" key="1">
    <citation type="journal article" date="2020" name="Stud. Mycol.">
        <title>101 Dothideomycetes genomes: a test case for predicting lifestyles and emergence of pathogens.</title>
        <authorList>
            <person name="Haridas S."/>
            <person name="Albert R."/>
            <person name="Binder M."/>
            <person name="Bloem J."/>
            <person name="Labutti K."/>
            <person name="Salamov A."/>
            <person name="Andreopoulos B."/>
            <person name="Baker S."/>
            <person name="Barry K."/>
            <person name="Bills G."/>
            <person name="Bluhm B."/>
            <person name="Cannon C."/>
            <person name="Castanera R."/>
            <person name="Culley D."/>
            <person name="Daum C."/>
            <person name="Ezra D."/>
            <person name="Gonzalez J."/>
            <person name="Henrissat B."/>
            <person name="Kuo A."/>
            <person name="Liang C."/>
            <person name="Lipzen A."/>
            <person name="Lutzoni F."/>
            <person name="Magnuson J."/>
            <person name="Mondo S."/>
            <person name="Nolan M."/>
            <person name="Ohm R."/>
            <person name="Pangilinan J."/>
            <person name="Park H.-J."/>
            <person name="Ramirez L."/>
            <person name="Alfaro M."/>
            <person name="Sun H."/>
            <person name="Tritt A."/>
            <person name="Yoshinaga Y."/>
            <person name="Zwiers L.-H."/>
            <person name="Turgeon B."/>
            <person name="Goodwin S."/>
            <person name="Spatafora J."/>
            <person name="Crous P."/>
            <person name="Grigoriev I."/>
        </authorList>
    </citation>
    <scope>NUCLEOTIDE SEQUENCE</scope>
    <source>
        <strain evidence="17">CBS 130266</strain>
    </source>
</reference>
<dbReference type="GO" id="GO:0004674">
    <property type="term" value="F:protein serine/threonine kinase activity"/>
    <property type="evidence" value="ECO:0007669"/>
    <property type="project" value="UniProtKB-KW"/>
</dbReference>
<sequence>MSSSASTTPITRSSSHRAHQTPGESSSRPHRTQSTRVGAPPNSPHRPSPQAQRPGSSNQAPLQNVARRDFEQTNLPQQSSSRRSISRDRAAANPNQQYPIRSDSMRANTHHRQPSRTDRYASIDAAAQQQPPTNGVVADMNHPSSHDGARESTRTSSHQPARSGQPATGGRRRTTLDTSTGRWGLGKTIGAGSMGKVKLAKNLETGEQVAIKIVPRQSTDEHRNQADRERADHSKEVRTAREAAIVSLVNHPYICGMRDVVRTQHHWYMLFEYVNGGQMLDYIISHGRLKEKQARKFSRQIASALDYCHRNSIVHRDLKIENILISKTGDIKIIDFGLSNLFAPNSHLKTFCGSLYFAAPELLQAKQYTGPEVDVWSFGIVLYVLVCGKVPFDDQSMPQLHAKIKKGFVEYPPWLSAECKNLISRMLVTDPKQRASLAEIMNHTWMTKGFNNAPENFLPQREPLQLPLDIEVVHKMHGFDFGTPDYITTQLTKVLSSDEYQRAIRIAHRKHPSHTPEAERKRGVFDFYKRRNSMSRDTLTNPSNEAVLLGDDPVNAFSPLISIYFLVREKMDRERAEVNPGALTVPKTKEPLKMVDLPAPEAAYTNANAYEMAGEAPTGGRTRPRARTHGEDEVTEGLKKMNINQGDAPATPVIMTPPAEPPQRKESTAVGILRRFSTRRKPREQGSEHAPPPPQVNISSPTDGVQSPSSAPPLRKTFSVRRARPQREVPPSSASLNVTGSQAQQPELLTPPGNSESGFPKRFMSLRRTTSVDRRRLTRRGVSEGGPKHNDPPPTSGSDNSSFHAQQPTAANAASEDSVPLPRHTTSRAKSLGHARRESIQNRRLQRENAKQQENVPEETDAEVAEARADHSEDAMKPVFLKGLFSVSTTSSKPLHFIRSDIIRVLHQLNVQYSEIKGGFSCRHAPSIDLNKDTGPQSAGLNQPSHRRKISFGGLRNTDRDREEFRNNNNPNSPQTPRTPGRQGASSPTNSEISSEEDRSRRHGKARNAGETSTHVRDDVGESMALRFEIFIVKVPLLSLHGIQFKKVDGNMMHYKNMAQEILKALKL</sequence>
<organism evidence="17 18">
    <name type="scientific">Tothia fuscella</name>
    <dbReference type="NCBI Taxonomy" id="1048955"/>
    <lineage>
        <taxon>Eukaryota</taxon>
        <taxon>Fungi</taxon>
        <taxon>Dikarya</taxon>
        <taxon>Ascomycota</taxon>
        <taxon>Pezizomycotina</taxon>
        <taxon>Dothideomycetes</taxon>
        <taxon>Pleosporomycetidae</taxon>
        <taxon>Venturiales</taxon>
        <taxon>Cylindrosympodiaceae</taxon>
        <taxon>Tothia</taxon>
    </lineage>
</organism>
<evidence type="ECO:0000313" key="17">
    <source>
        <dbReference type="EMBL" id="KAF2428617.1"/>
    </source>
</evidence>
<feature type="region of interest" description="Disordered" evidence="14">
    <location>
        <begin position="927"/>
        <end position="1016"/>
    </location>
</feature>
<accession>A0A9P4TX89</accession>
<keyword evidence="6" id="KW-0597">Phosphoprotein</keyword>
<dbReference type="GO" id="GO:0000226">
    <property type="term" value="P:microtubule cytoskeleton organization"/>
    <property type="evidence" value="ECO:0007669"/>
    <property type="project" value="TreeGrafter"/>
</dbReference>
<evidence type="ECO:0000256" key="2">
    <source>
        <dbReference type="ARBA" id="ARBA00010791"/>
    </source>
</evidence>
<feature type="compositionally biased region" description="Polar residues" evidence="14">
    <location>
        <begin position="696"/>
        <end position="709"/>
    </location>
</feature>
<dbReference type="Pfam" id="PF00069">
    <property type="entry name" value="Pkinase"/>
    <property type="match status" value="1"/>
</dbReference>
<evidence type="ECO:0000256" key="14">
    <source>
        <dbReference type="SAM" id="MobiDB-lite"/>
    </source>
</evidence>